<dbReference type="Gene3D" id="3.40.30.10">
    <property type="entry name" value="Glutaredoxin"/>
    <property type="match status" value="1"/>
</dbReference>
<dbReference type="SUPFAM" id="SSF52833">
    <property type="entry name" value="Thioredoxin-like"/>
    <property type="match status" value="1"/>
</dbReference>
<dbReference type="RefSeq" id="WP_050061644.1">
    <property type="nucleotide sequence ID" value="NZ_JACHEK010000006.1"/>
</dbReference>
<name>A0A841JXV0_9BACT</name>
<keyword evidence="1" id="KW-0732">Signal</keyword>
<dbReference type="AlphaFoldDB" id="A0A841JXV0"/>
<dbReference type="OrthoDB" id="9781543at2"/>
<comment type="caution">
    <text evidence="3">The sequence shown here is derived from an EMBL/GenBank/DDBJ whole genome shotgun (WGS) entry which is preliminary data.</text>
</comment>
<protein>
    <submittedName>
        <fullName evidence="3">Peroxiredoxin</fullName>
    </submittedName>
</protein>
<feature type="domain" description="Thioredoxin" evidence="2">
    <location>
        <begin position="23"/>
        <end position="178"/>
    </location>
</feature>
<reference evidence="3 4" key="1">
    <citation type="submission" date="2020-08" db="EMBL/GenBank/DDBJ databases">
        <title>Genomic Encyclopedia of Type Strains, Phase IV (KMG-IV): sequencing the most valuable type-strain genomes for metagenomic binning, comparative biology and taxonomic classification.</title>
        <authorList>
            <person name="Goeker M."/>
        </authorList>
    </citation>
    <scope>NUCLEOTIDE SEQUENCE [LARGE SCALE GENOMIC DNA]</scope>
    <source>
        <strain evidence="3 4">DSM 103733</strain>
    </source>
</reference>
<dbReference type="EMBL" id="JACHEK010000006">
    <property type="protein sequence ID" value="MBB6145247.1"/>
    <property type="molecule type" value="Genomic_DNA"/>
</dbReference>
<dbReference type="Pfam" id="PF00578">
    <property type="entry name" value="AhpC-TSA"/>
    <property type="match status" value="1"/>
</dbReference>
<proteinExistence type="predicted"/>
<evidence type="ECO:0000313" key="3">
    <source>
        <dbReference type="EMBL" id="MBB6145247.1"/>
    </source>
</evidence>
<dbReference type="GO" id="GO:0016209">
    <property type="term" value="F:antioxidant activity"/>
    <property type="evidence" value="ECO:0007669"/>
    <property type="project" value="InterPro"/>
</dbReference>
<evidence type="ECO:0000256" key="1">
    <source>
        <dbReference type="SAM" id="SignalP"/>
    </source>
</evidence>
<dbReference type="GO" id="GO:0016491">
    <property type="term" value="F:oxidoreductase activity"/>
    <property type="evidence" value="ECO:0007669"/>
    <property type="project" value="InterPro"/>
</dbReference>
<feature type="signal peptide" evidence="1">
    <location>
        <begin position="1"/>
        <end position="22"/>
    </location>
</feature>
<dbReference type="InterPro" id="IPR047262">
    <property type="entry name" value="PRX-like1"/>
</dbReference>
<dbReference type="InterPro" id="IPR013766">
    <property type="entry name" value="Thioredoxin_domain"/>
</dbReference>
<sequence>MKSYRRILVVAFALLTTLSLQAIRVGDAAPDFTGTDSHGQTHKLSEYKGKYVVLEWTNNGCPYTIKHYSSGNMQSLQKQWTAKGVVWLTILSSAQGGQGYMTATQENAYIAKVHADPTAALLDPNGDIGHLYAAKTTPHMFVIDPSGKLIYDGAIDDHPTTDTADIPASKNYVSAALAEAMAGQAVATAYTRPYGCSVKYWGY</sequence>
<dbReference type="PANTHER" id="PTHR43640:SF1">
    <property type="entry name" value="THIOREDOXIN-DEPENDENT PEROXIREDOXIN"/>
    <property type="match status" value="1"/>
</dbReference>
<accession>A0A841JXV0</accession>
<dbReference type="Proteomes" id="UP000538666">
    <property type="component" value="Unassembled WGS sequence"/>
</dbReference>
<organism evidence="3 4">
    <name type="scientific">Silvibacterium bohemicum</name>
    <dbReference type="NCBI Taxonomy" id="1577686"/>
    <lineage>
        <taxon>Bacteria</taxon>
        <taxon>Pseudomonadati</taxon>
        <taxon>Acidobacteriota</taxon>
        <taxon>Terriglobia</taxon>
        <taxon>Terriglobales</taxon>
        <taxon>Acidobacteriaceae</taxon>
        <taxon>Silvibacterium</taxon>
    </lineage>
</organism>
<feature type="chain" id="PRO_5032673009" evidence="1">
    <location>
        <begin position="23"/>
        <end position="203"/>
    </location>
</feature>
<gene>
    <name evidence="3" type="ORF">HNQ77_003205</name>
</gene>
<dbReference type="InterPro" id="IPR000866">
    <property type="entry name" value="AhpC/TSA"/>
</dbReference>
<keyword evidence="4" id="KW-1185">Reference proteome</keyword>
<dbReference type="PROSITE" id="PS51352">
    <property type="entry name" value="THIOREDOXIN_2"/>
    <property type="match status" value="1"/>
</dbReference>
<dbReference type="CDD" id="cd02969">
    <property type="entry name" value="PRX_like1"/>
    <property type="match status" value="1"/>
</dbReference>
<evidence type="ECO:0000259" key="2">
    <source>
        <dbReference type="PROSITE" id="PS51352"/>
    </source>
</evidence>
<dbReference type="PANTHER" id="PTHR43640">
    <property type="entry name" value="OS07G0260300 PROTEIN"/>
    <property type="match status" value="1"/>
</dbReference>
<dbReference type="InterPro" id="IPR036249">
    <property type="entry name" value="Thioredoxin-like_sf"/>
</dbReference>
<evidence type="ECO:0000313" key="4">
    <source>
        <dbReference type="Proteomes" id="UP000538666"/>
    </source>
</evidence>